<feature type="domain" description="Dinitrogenase iron-molybdenum cofactor biosynthesis" evidence="2">
    <location>
        <begin position="9"/>
        <end position="98"/>
    </location>
</feature>
<protein>
    <recommendedName>
        <fullName evidence="2">Dinitrogenase iron-molybdenum cofactor biosynthesis domain-containing protein</fullName>
    </recommendedName>
</protein>
<keyword evidence="4" id="KW-1185">Reference proteome</keyword>
<gene>
    <name evidence="3" type="ORF">K6Y31_05860</name>
</gene>
<organism evidence="3 4">
    <name type="scientific">Motilimonas cestriensis</name>
    <dbReference type="NCBI Taxonomy" id="2742685"/>
    <lineage>
        <taxon>Bacteria</taxon>
        <taxon>Pseudomonadati</taxon>
        <taxon>Pseudomonadota</taxon>
        <taxon>Gammaproteobacteria</taxon>
        <taxon>Alteromonadales</taxon>
        <taxon>Alteromonadales genera incertae sedis</taxon>
        <taxon>Motilimonas</taxon>
    </lineage>
</organism>
<comment type="caution">
    <text evidence="3">The sequence shown here is derived from an EMBL/GenBank/DDBJ whole genome shotgun (WGS) entry which is preliminary data.</text>
</comment>
<accession>A0ABS8WAB3</accession>
<dbReference type="Pfam" id="PF02579">
    <property type="entry name" value="Nitro_FeMo-Co"/>
    <property type="match status" value="1"/>
</dbReference>
<dbReference type="Proteomes" id="UP001201273">
    <property type="component" value="Unassembled WGS sequence"/>
</dbReference>
<reference evidence="3 4" key="1">
    <citation type="journal article" date="2022" name="Environ. Microbiol. Rep.">
        <title>Eco-phylogenetic analyses reveal divergent evolution of vitamin B12 metabolism in the marine bacterial family 'Psychromonadaceae'.</title>
        <authorList>
            <person name="Jin X."/>
            <person name="Yang Y."/>
            <person name="Cao H."/>
            <person name="Gao B."/>
            <person name="Zhao Z."/>
        </authorList>
    </citation>
    <scope>NUCLEOTIDE SEQUENCE [LARGE SCALE GENOMIC DNA]</scope>
    <source>
        <strain evidence="3 4">MKS20</strain>
    </source>
</reference>
<keyword evidence="1" id="KW-0535">Nitrogen fixation</keyword>
<dbReference type="Gene3D" id="3.30.420.130">
    <property type="entry name" value="Dinitrogenase iron-molybdenum cofactor biosynthesis domain"/>
    <property type="match status" value="1"/>
</dbReference>
<dbReference type="RefSeq" id="WP_233051881.1">
    <property type="nucleotide sequence ID" value="NZ_JAIMJA010000004.1"/>
</dbReference>
<dbReference type="SUPFAM" id="SSF53146">
    <property type="entry name" value="Nitrogenase accessory factor-like"/>
    <property type="match status" value="1"/>
</dbReference>
<dbReference type="EMBL" id="JAIMJA010000004">
    <property type="protein sequence ID" value="MCE2594335.1"/>
    <property type="molecule type" value="Genomic_DNA"/>
</dbReference>
<evidence type="ECO:0000313" key="3">
    <source>
        <dbReference type="EMBL" id="MCE2594335.1"/>
    </source>
</evidence>
<evidence type="ECO:0000313" key="4">
    <source>
        <dbReference type="Proteomes" id="UP001201273"/>
    </source>
</evidence>
<evidence type="ECO:0000259" key="2">
    <source>
        <dbReference type="Pfam" id="PF02579"/>
    </source>
</evidence>
<proteinExistence type="predicted"/>
<evidence type="ECO:0000256" key="1">
    <source>
        <dbReference type="ARBA" id="ARBA00023231"/>
    </source>
</evidence>
<name>A0ABS8WAB3_9GAMM</name>
<dbReference type="InterPro" id="IPR003731">
    <property type="entry name" value="Di-Nase_FeMo-co_biosynth"/>
</dbReference>
<sequence>MIYAIATSNDKLSHRFSQSESFDFYDQQGQRLARIENPALTTSCCQGKAQLINMLTTMGCKTVIVRKIGQKTLAKLLMAGLEVEQGNTRHSVTELLAHAKTRSHSLTCPDQGVLPQNGSCQHAGCHGHINGCH</sequence>
<dbReference type="InterPro" id="IPR036105">
    <property type="entry name" value="DiNase_FeMo-co_biosyn_sf"/>
</dbReference>